<dbReference type="InterPro" id="IPR021251">
    <property type="entry name" value="DUF2793"/>
</dbReference>
<dbReference type="AlphaFoldDB" id="A0A4R3LQ24"/>
<keyword evidence="2" id="KW-1185">Reference proteome</keyword>
<dbReference type="Pfam" id="PF10983">
    <property type="entry name" value="DUF2793"/>
    <property type="match status" value="1"/>
</dbReference>
<evidence type="ECO:0000313" key="1">
    <source>
        <dbReference type="EMBL" id="TCT02500.1"/>
    </source>
</evidence>
<dbReference type="OrthoDB" id="564699at2"/>
<reference evidence="1 2" key="1">
    <citation type="submission" date="2019-03" db="EMBL/GenBank/DDBJ databases">
        <title>Genomic Encyclopedia of Type Strains, Phase IV (KMG-IV): sequencing the most valuable type-strain genomes for metagenomic binning, comparative biology and taxonomic classification.</title>
        <authorList>
            <person name="Goeker M."/>
        </authorList>
    </citation>
    <scope>NUCLEOTIDE SEQUENCE [LARGE SCALE GENOMIC DNA]</scope>
    <source>
        <strain evidence="1 2">DSM 19345</strain>
    </source>
</reference>
<feature type="non-terminal residue" evidence="1">
    <location>
        <position position="321"/>
    </location>
</feature>
<gene>
    <name evidence="1" type="ORF">EDC22_1261</name>
</gene>
<dbReference type="Proteomes" id="UP000295678">
    <property type="component" value="Unassembled WGS sequence"/>
</dbReference>
<name>A0A4R3LQ24_9HYPH</name>
<organism evidence="1 2">
    <name type="scientific">Tepidamorphus gemmatus</name>
    <dbReference type="NCBI Taxonomy" id="747076"/>
    <lineage>
        <taxon>Bacteria</taxon>
        <taxon>Pseudomonadati</taxon>
        <taxon>Pseudomonadota</taxon>
        <taxon>Alphaproteobacteria</taxon>
        <taxon>Hyphomicrobiales</taxon>
        <taxon>Tepidamorphaceae</taxon>
        <taxon>Tepidamorphus</taxon>
    </lineage>
</organism>
<evidence type="ECO:0000313" key="2">
    <source>
        <dbReference type="Proteomes" id="UP000295678"/>
    </source>
</evidence>
<dbReference type="RefSeq" id="WP_132808099.1">
    <property type="nucleotide sequence ID" value="NZ_SMAK01000026.1"/>
</dbReference>
<proteinExistence type="predicted"/>
<protein>
    <submittedName>
        <fullName evidence="1">Uncharacterized protein DUF2793</fullName>
    </submittedName>
</protein>
<comment type="caution">
    <text evidence="1">The sequence shown here is derived from an EMBL/GenBank/DDBJ whole genome shotgun (WGS) entry which is preliminary data.</text>
</comment>
<accession>A0A4R3LQ24</accession>
<sequence length="321" mass="33752">MADTARLKLPLLAAAQAQKHVTHNEALTALDTLVQLSVLDKDLASPPASPAEGDCYIVAASASGAWTGWDGRIARYQDGQWRSFLPGEGWRAWVADEARDYVLSAGAWLPLARAGTAGLLFTPGATTFYRIDTSSGQNPRTALIQSISGDTITLTTSVASQFFTSAFMTDVSYARIWNTTKDPIEPAWVRAQPAANQLQVLSAASIAGWANGETIQIGDPETVTPNRCIALDISPMMQAILGQVFPQAGIVVKAALAAATANDFLDISPNGATGTFVKAARCYVAGGTGENATTVISCTEPSPVSNSNLVFIRESIATTAT</sequence>
<dbReference type="EMBL" id="SMAK01000026">
    <property type="protein sequence ID" value="TCT02500.1"/>
    <property type="molecule type" value="Genomic_DNA"/>
</dbReference>